<reference evidence="2" key="1">
    <citation type="submission" date="2016-04" db="EMBL/GenBank/DDBJ databases">
        <authorList>
            <person name="Strapagiel D."/>
            <person name="Borowka P."/>
            <person name="Marciniak B."/>
            <person name="Bakula Z."/>
            <person name="Van Ingen J."/>
            <person name="Safianowska A."/>
            <person name="Dziadek J."/>
            <person name="Jagielski T."/>
        </authorList>
    </citation>
    <scope>NUCLEOTIDE SEQUENCE [LARGE SCALE GENOMIC DNA]</scope>
    <source>
        <strain evidence="2">1010001458</strain>
    </source>
</reference>
<sequence length="165" mass="17119">MTEKLSDIAAQAVVWALIADVAKEHKDAARARLTELMGADAAAVKAVANGADIGRATWVEGKPKPAVVDAAAFAAFVAEHYPTEVITTVNPAFQRALLTKAQVVAGSVVLDSNGVPIAGVELRASDPYVSVRKTDEARATVETLLGGGYLTLDGITQPELEAGQP</sequence>
<dbReference type="Proteomes" id="UP000077342">
    <property type="component" value="Unassembled WGS sequence"/>
</dbReference>
<dbReference type="AlphaFoldDB" id="A0A164B338"/>
<keyword evidence="2" id="KW-1185">Reference proteome</keyword>
<name>A0A164B338_9MYCO</name>
<dbReference type="RefSeq" id="WP_075510294.1">
    <property type="nucleotide sequence ID" value="NZ_LWCI01000100.1"/>
</dbReference>
<protein>
    <submittedName>
        <fullName evidence="1">Uncharacterized protein</fullName>
    </submittedName>
</protein>
<proteinExistence type="predicted"/>
<dbReference type="EMBL" id="LWCI01000100">
    <property type="protein sequence ID" value="KZS63063.1"/>
    <property type="molecule type" value="Genomic_DNA"/>
</dbReference>
<accession>A0A164B338</accession>
<gene>
    <name evidence="1" type="ORF">A4G28_04315</name>
</gene>
<comment type="caution">
    <text evidence="1">The sequence shown here is derived from an EMBL/GenBank/DDBJ whole genome shotgun (WGS) entry which is preliminary data.</text>
</comment>
<organism evidence="1 2">
    <name type="scientific">Mycobacterium ostraviense</name>
    <dbReference type="NCBI Taxonomy" id="2738409"/>
    <lineage>
        <taxon>Bacteria</taxon>
        <taxon>Bacillati</taxon>
        <taxon>Actinomycetota</taxon>
        <taxon>Actinomycetes</taxon>
        <taxon>Mycobacteriales</taxon>
        <taxon>Mycobacteriaceae</taxon>
        <taxon>Mycobacterium</taxon>
    </lineage>
</organism>
<evidence type="ECO:0000313" key="2">
    <source>
        <dbReference type="Proteomes" id="UP000077342"/>
    </source>
</evidence>
<evidence type="ECO:0000313" key="1">
    <source>
        <dbReference type="EMBL" id="KZS63063.1"/>
    </source>
</evidence>